<evidence type="ECO:0000313" key="2">
    <source>
        <dbReference type="EMBL" id="SFC21773.1"/>
    </source>
</evidence>
<keyword evidence="1" id="KW-0472">Membrane</keyword>
<keyword evidence="1" id="KW-0812">Transmembrane</keyword>
<accession>A0A1I1HJZ9</accession>
<gene>
    <name evidence="2" type="ORF">SAMN04487968_104276</name>
</gene>
<organism evidence="2 3">
    <name type="scientific">Nocardioides terrae</name>
    <dbReference type="NCBI Taxonomy" id="574651"/>
    <lineage>
        <taxon>Bacteria</taxon>
        <taxon>Bacillati</taxon>
        <taxon>Actinomycetota</taxon>
        <taxon>Actinomycetes</taxon>
        <taxon>Propionibacteriales</taxon>
        <taxon>Nocardioidaceae</taxon>
        <taxon>Nocardioides</taxon>
    </lineage>
</organism>
<evidence type="ECO:0000313" key="3">
    <source>
        <dbReference type="Proteomes" id="UP000198832"/>
    </source>
</evidence>
<feature type="transmembrane region" description="Helical" evidence="1">
    <location>
        <begin position="12"/>
        <end position="29"/>
    </location>
</feature>
<dbReference type="STRING" id="574651.SAMN04487968_104276"/>
<dbReference type="RefSeq" id="WP_175507596.1">
    <property type="nucleotide sequence ID" value="NZ_FOLB01000004.1"/>
</dbReference>
<dbReference type="EMBL" id="FOLB01000004">
    <property type="protein sequence ID" value="SFC21773.1"/>
    <property type="molecule type" value="Genomic_DNA"/>
</dbReference>
<dbReference type="Proteomes" id="UP000198832">
    <property type="component" value="Unassembled WGS sequence"/>
</dbReference>
<proteinExistence type="predicted"/>
<dbReference type="Pfam" id="PF14012">
    <property type="entry name" value="DUF4229"/>
    <property type="match status" value="1"/>
</dbReference>
<reference evidence="2 3" key="1">
    <citation type="submission" date="2016-10" db="EMBL/GenBank/DDBJ databases">
        <authorList>
            <person name="de Groot N.N."/>
        </authorList>
    </citation>
    <scope>NUCLEOTIDE SEQUENCE [LARGE SCALE GENOMIC DNA]</scope>
    <source>
        <strain evidence="2 3">CGMCC 1.7056</strain>
    </source>
</reference>
<name>A0A1I1HJZ9_9ACTN</name>
<protein>
    <recommendedName>
        <fullName evidence="4">DUF4229 domain-containing protein</fullName>
    </recommendedName>
</protein>
<feature type="transmembrane region" description="Helical" evidence="1">
    <location>
        <begin position="35"/>
        <end position="54"/>
    </location>
</feature>
<dbReference type="AlphaFoldDB" id="A0A1I1HJZ9"/>
<keyword evidence="3" id="KW-1185">Reference proteome</keyword>
<keyword evidence="1" id="KW-1133">Transmembrane helix</keyword>
<evidence type="ECO:0000256" key="1">
    <source>
        <dbReference type="SAM" id="Phobius"/>
    </source>
</evidence>
<dbReference type="InterPro" id="IPR025323">
    <property type="entry name" value="DUF4229"/>
</dbReference>
<evidence type="ECO:0008006" key="4">
    <source>
        <dbReference type="Google" id="ProtNLM"/>
    </source>
</evidence>
<sequence>MREFVVYTLLRVALFAATFAVVAGIWALVDGGFPWFPVLVVAFVISGIVSYFLLNGQRVAFASKVERRASAAVERSRSREDVD</sequence>